<evidence type="ECO:0000313" key="1">
    <source>
        <dbReference type="EMBL" id="SVC16463.1"/>
    </source>
</evidence>
<organism evidence="1">
    <name type="scientific">marine metagenome</name>
    <dbReference type="NCBI Taxonomy" id="408172"/>
    <lineage>
        <taxon>unclassified sequences</taxon>
        <taxon>metagenomes</taxon>
        <taxon>ecological metagenomes</taxon>
    </lineage>
</organism>
<reference evidence="1" key="1">
    <citation type="submission" date="2018-05" db="EMBL/GenBank/DDBJ databases">
        <authorList>
            <person name="Lanie J.A."/>
            <person name="Ng W.-L."/>
            <person name="Kazmierczak K.M."/>
            <person name="Andrzejewski T.M."/>
            <person name="Davidsen T.M."/>
            <person name="Wayne K.J."/>
            <person name="Tettelin H."/>
            <person name="Glass J.I."/>
            <person name="Rusch D."/>
            <person name="Podicherti R."/>
            <person name="Tsui H.-C.T."/>
            <person name="Winkler M.E."/>
        </authorList>
    </citation>
    <scope>NUCLEOTIDE SEQUENCE</scope>
</reference>
<protein>
    <submittedName>
        <fullName evidence="1">Uncharacterized protein</fullName>
    </submittedName>
</protein>
<proteinExistence type="predicted"/>
<dbReference type="AlphaFoldDB" id="A0A382JYZ4"/>
<accession>A0A382JYZ4</accession>
<name>A0A382JYZ4_9ZZZZ</name>
<dbReference type="EMBL" id="UINC01076881">
    <property type="protein sequence ID" value="SVC16463.1"/>
    <property type="molecule type" value="Genomic_DNA"/>
</dbReference>
<gene>
    <name evidence="1" type="ORF">METZ01_LOCUS269317</name>
</gene>
<sequence length="141" mass="15622">MTSTGYLDNLNYVNDPRVRGADRAAGVPLTLTYEDDDGELITDVVPHVWDVCDVCEGTGTHVNPSIDAGGLSSDMEQDFEFMDDYRSGAYDVVCQTCHGRTTIPVIDESRVDPDVLRLHQEYCQSYADDAAYERAERAMGC</sequence>